<evidence type="ECO:0000256" key="1">
    <source>
        <dbReference type="ARBA" id="ARBA00009573"/>
    </source>
</evidence>
<evidence type="ECO:0000256" key="2">
    <source>
        <dbReference type="ARBA" id="ARBA00013819"/>
    </source>
</evidence>
<evidence type="ECO:0000313" key="11">
    <source>
        <dbReference type="Proteomes" id="UP001516023"/>
    </source>
</evidence>
<keyword evidence="7" id="KW-0648">Protein biosynthesis</keyword>
<evidence type="ECO:0000256" key="3">
    <source>
        <dbReference type="ARBA" id="ARBA00022540"/>
    </source>
</evidence>
<comment type="similarity">
    <text evidence="1">Belongs to the WD repeat EIF2A family.</text>
</comment>
<protein>
    <recommendedName>
        <fullName evidence="2">Eukaryotic translation initiation factor 2A</fullName>
    </recommendedName>
</protein>
<dbReference type="GO" id="GO:0006417">
    <property type="term" value="P:regulation of translation"/>
    <property type="evidence" value="ECO:0007669"/>
    <property type="project" value="UniProtKB-KW"/>
</dbReference>
<feature type="domain" description="Translation initiation factor beta propellor-like" evidence="9">
    <location>
        <begin position="464"/>
        <end position="525"/>
    </location>
</feature>
<feature type="region of interest" description="Disordered" evidence="8">
    <location>
        <begin position="619"/>
        <end position="737"/>
    </location>
</feature>
<accession>A0ABD3QUS8</accession>
<feature type="compositionally biased region" description="Gly residues" evidence="8">
    <location>
        <begin position="634"/>
        <end position="643"/>
    </location>
</feature>
<evidence type="ECO:0000313" key="10">
    <source>
        <dbReference type="EMBL" id="KAL3802781.1"/>
    </source>
</evidence>
<dbReference type="Pfam" id="PF08662">
    <property type="entry name" value="eIF2A"/>
    <property type="match status" value="2"/>
</dbReference>
<keyword evidence="3" id="KW-0396">Initiation factor</keyword>
<dbReference type="Proteomes" id="UP001516023">
    <property type="component" value="Unassembled WGS sequence"/>
</dbReference>
<reference evidence="10 11" key="1">
    <citation type="journal article" date="2020" name="G3 (Bethesda)">
        <title>Improved Reference Genome for Cyclotella cryptica CCMP332, a Model for Cell Wall Morphogenesis, Salinity Adaptation, and Lipid Production in Diatoms (Bacillariophyta).</title>
        <authorList>
            <person name="Roberts W.R."/>
            <person name="Downey K.M."/>
            <person name="Ruck E.C."/>
            <person name="Traller J.C."/>
            <person name="Alverson A.J."/>
        </authorList>
    </citation>
    <scope>NUCLEOTIDE SEQUENCE [LARGE SCALE GENOMIC DNA]</scope>
    <source>
        <strain evidence="10 11">CCMP332</strain>
    </source>
</reference>
<evidence type="ECO:0000256" key="7">
    <source>
        <dbReference type="ARBA" id="ARBA00022917"/>
    </source>
</evidence>
<evidence type="ECO:0000256" key="8">
    <source>
        <dbReference type="SAM" id="MobiDB-lite"/>
    </source>
</evidence>
<dbReference type="SUPFAM" id="SSF82171">
    <property type="entry name" value="DPP6 N-terminal domain-like"/>
    <property type="match status" value="1"/>
</dbReference>
<feature type="region of interest" description="Disordered" evidence="8">
    <location>
        <begin position="256"/>
        <end position="290"/>
    </location>
</feature>
<comment type="caution">
    <text evidence="10">The sequence shown here is derived from an EMBL/GenBank/DDBJ whole genome shotgun (WGS) entry which is preliminary data.</text>
</comment>
<gene>
    <name evidence="10" type="ORF">HJC23_007558</name>
</gene>
<dbReference type="Gene3D" id="2.130.10.10">
    <property type="entry name" value="YVTN repeat-like/Quinoprotein amine dehydrogenase"/>
    <property type="match status" value="1"/>
</dbReference>
<dbReference type="PANTHER" id="PTHR13227:SF0">
    <property type="entry name" value="EUKARYOTIC TRANSLATION INITIATION FACTOR 2A"/>
    <property type="match status" value="1"/>
</dbReference>
<keyword evidence="11" id="KW-1185">Reference proteome</keyword>
<dbReference type="InterPro" id="IPR011387">
    <property type="entry name" value="TIF2A"/>
</dbReference>
<dbReference type="GO" id="GO:0003743">
    <property type="term" value="F:translation initiation factor activity"/>
    <property type="evidence" value="ECO:0007669"/>
    <property type="project" value="UniProtKB-KW"/>
</dbReference>
<dbReference type="AlphaFoldDB" id="A0ABD3QUS8"/>
<evidence type="ECO:0000256" key="5">
    <source>
        <dbReference type="ARBA" id="ARBA00022737"/>
    </source>
</evidence>
<keyword evidence="4" id="KW-0853">WD repeat</keyword>
<keyword evidence="5" id="KW-0677">Repeat</keyword>
<feature type="compositionally biased region" description="Low complexity" evidence="8">
    <location>
        <begin position="268"/>
        <end position="278"/>
    </location>
</feature>
<evidence type="ECO:0000259" key="9">
    <source>
        <dbReference type="Pfam" id="PF08662"/>
    </source>
</evidence>
<feature type="compositionally biased region" description="Low complexity" evidence="8">
    <location>
        <begin position="672"/>
        <end position="684"/>
    </location>
</feature>
<sequence length="782" mass="83701">MTTKTNTTPLRPIQVLLRSKDAIELYTLPDTSSSSSFSTTSTPNKDNGRVIYQGKSTFHLVSPTGNQLFVHDPSIGLLACKLTDGGSPSKKSAFLSDSQTIQMAKCSPRGSYLLTWQRPSSSSSSSGGGGVVDKDGNLKVWSASDGKLLKSLSCKKATLETLQWTHDEELAFHLVTNEIHVYSAQDGWRRVGKVRCMNVASFSLPRVRGYAKNVVMSSDGGAGGGSKRYVFTVFCPESKGKPARVDLLRYPDRMGRDSSTVVGGASPSSNNNNNNNSNTETSPHLPSGPALASKSLFHAEEVTVQWSPRADSALLLTQTAVDSTGESYYGSTHLFLLLETDLKDPSRGVVLSVPLPPEAGKDSNGVVPIVSAGWIPNPCISGPVPFGVISGKMPALASLHHGLSGEPTFLMGRAHRNVMDVSPHGRFVVCGGYGNLAGGMDFWDRNKGKMIPRHVVMASSSPNGDGAFVTMKEPGDLTLTSCSPVVGHQWAPDSRTYLVSTTSPRMNVENGVHVYRYDGTLIDDSKLPWDNDKYRPDKLLSAEYVPAPLAEDANNGDGEGSKEFYYYPDRPQSPPPRSHVELKGEDAEKALASIRQTQSNGKSNGKSPAVAAYVPPAARAGGGGRGGAYVPPGARGGAAGRSGGTSLAERMRQEREGSAAALTGKKVVKRTGPVGAASVGPVGSDPDSKSKNAVRREKQRLAKEKAEREAAEAEQRKKEEEAARAEANKLDPEKRAKKLRKTLKQIDEIKAKAEQGVELNEDQKMKLASEKELRKELASLGL</sequence>
<proteinExistence type="inferred from homology"/>
<dbReference type="PANTHER" id="PTHR13227">
    <property type="entry name" value="EUKARYOTIC TRANSLATION INITIATION FACTOR 2A"/>
    <property type="match status" value="1"/>
</dbReference>
<feature type="domain" description="Translation initiation factor beta propellor-like" evidence="9">
    <location>
        <begin position="294"/>
        <end position="454"/>
    </location>
</feature>
<dbReference type="InterPro" id="IPR013979">
    <property type="entry name" value="TIF_beta_prop-like"/>
</dbReference>
<keyword evidence="6" id="KW-0810">Translation regulation</keyword>
<feature type="compositionally biased region" description="Basic and acidic residues" evidence="8">
    <location>
        <begin position="686"/>
        <end position="734"/>
    </location>
</feature>
<feature type="region of interest" description="Disordered" evidence="8">
    <location>
        <begin position="549"/>
        <end position="583"/>
    </location>
</feature>
<organism evidence="10 11">
    <name type="scientific">Cyclotella cryptica</name>
    <dbReference type="NCBI Taxonomy" id="29204"/>
    <lineage>
        <taxon>Eukaryota</taxon>
        <taxon>Sar</taxon>
        <taxon>Stramenopiles</taxon>
        <taxon>Ochrophyta</taxon>
        <taxon>Bacillariophyta</taxon>
        <taxon>Coscinodiscophyceae</taxon>
        <taxon>Thalassiosirophycidae</taxon>
        <taxon>Stephanodiscales</taxon>
        <taxon>Stephanodiscaceae</taxon>
        <taxon>Cyclotella</taxon>
    </lineage>
</organism>
<evidence type="ECO:0000256" key="6">
    <source>
        <dbReference type="ARBA" id="ARBA00022845"/>
    </source>
</evidence>
<dbReference type="InterPro" id="IPR015943">
    <property type="entry name" value="WD40/YVTN_repeat-like_dom_sf"/>
</dbReference>
<evidence type="ECO:0000256" key="4">
    <source>
        <dbReference type="ARBA" id="ARBA00022574"/>
    </source>
</evidence>
<dbReference type="EMBL" id="JABMIG020000017">
    <property type="protein sequence ID" value="KAL3802781.1"/>
    <property type="molecule type" value="Genomic_DNA"/>
</dbReference>
<name>A0ABD3QUS8_9STRA</name>